<dbReference type="AlphaFoldDB" id="A0A1G2NFE7"/>
<dbReference type="EMBL" id="MHRX01000015">
    <property type="protein sequence ID" value="OHA34169.1"/>
    <property type="molecule type" value="Genomic_DNA"/>
</dbReference>
<dbReference type="GO" id="GO:0005829">
    <property type="term" value="C:cytosol"/>
    <property type="evidence" value="ECO:0007669"/>
    <property type="project" value="TreeGrafter"/>
</dbReference>
<name>A0A1G2NFE7_9BACT</name>
<dbReference type="PANTHER" id="PTHR46429">
    <property type="entry name" value="23S RRNA (GUANOSINE-2'-O-)-METHYLTRANSFERASE RLMB"/>
    <property type="match status" value="1"/>
</dbReference>
<dbReference type="GO" id="GO:0003723">
    <property type="term" value="F:RNA binding"/>
    <property type="evidence" value="ECO:0007669"/>
    <property type="project" value="InterPro"/>
</dbReference>
<dbReference type="InterPro" id="IPR004441">
    <property type="entry name" value="rRNA_MeTrfase_TrmH"/>
</dbReference>
<dbReference type="NCBIfam" id="TIGR00186">
    <property type="entry name" value="rRNA_methyl_3"/>
    <property type="match status" value="1"/>
</dbReference>
<gene>
    <name evidence="4" type="ORF">A2928_04690</name>
</gene>
<dbReference type="Gene3D" id="3.40.1280.10">
    <property type="match status" value="1"/>
</dbReference>
<organism evidence="4 5">
    <name type="scientific">Candidatus Taylorbacteria bacterium RIFCSPLOWO2_01_FULL_45_15b</name>
    <dbReference type="NCBI Taxonomy" id="1802319"/>
    <lineage>
        <taxon>Bacteria</taxon>
        <taxon>Candidatus Tayloriibacteriota</taxon>
    </lineage>
</organism>
<evidence type="ECO:0000313" key="4">
    <source>
        <dbReference type="EMBL" id="OHA34169.1"/>
    </source>
</evidence>
<dbReference type="SMART" id="SM00967">
    <property type="entry name" value="SpoU_sub_bind"/>
    <property type="match status" value="1"/>
</dbReference>
<dbReference type="InterPro" id="IPR029028">
    <property type="entry name" value="Alpha/beta_knot_MTases"/>
</dbReference>
<proteinExistence type="predicted"/>
<sequence length="252" mass="27271">MTEEKTYIYGKHAVAEALKNTPKAIEKIFLDERFSDAEIKGLIQKSNILTAELKAGKISHEIYETAVHQGIVAVMSPKNVVRQYKEFIQSLDVTPDIALVLLNEIQDPQNVGAIIRSAAAFGIAGVLMPSRNQGLVTGAVAKTSVGMAFRIPVVEVGNVNTTLLNLKDKGFWIYGLDGESPTPITEEKFEAPTVFVLGNEAEGIRAKTLETCDIVLSIPTHPQCESLNAAASAAVALYTWSTLHPNAITPKK</sequence>
<dbReference type="Proteomes" id="UP000176221">
    <property type="component" value="Unassembled WGS sequence"/>
</dbReference>
<dbReference type="Pfam" id="PF08032">
    <property type="entry name" value="SpoU_sub_bind"/>
    <property type="match status" value="1"/>
</dbReference>
<evidence type="ECO:0000259" key="3">
    <source>
        <dbReference type="SMART" id="SM00967"/>
    </source>
</evidence>
<dbReference type="InterPro" id="IPR029026">
    <property type="entry name" value="tRNA_m1G_MTases_N"/>
</dbReference>
<dbReference type="PANTHER" id="PTHR46429:SF1">
    <property type="entry name" value="23S RRNA (GUANOSINE-2'-O-)-METHYLTRANSFERASE RLMB"/>
    <property type="match status" value="1"/>
</dbReference>
<dbReference type="STRING" id="1802319.A2928_04690"/>
<keyword evidence="2 4" id="KW-0808">Transferase</keyword>
<dbReference type="InterPro" id="IPR001537">
    <property type="entry name" value="SpoU_MeTrfase"/>
</dbReference>
<evidence type="ECO:0000313" key="5">
    <source>
        <dbReference type="Proteomes" id="UP000176221"/>
    </source>
</evidence>
<reference evidence="4 5" key="1">
    <citation type="journal article" date="2016" name="Nat. Commun.">
        <title>Thousands of microbial genomes shed light on interconnected biogeochemical processes in an aquifer system.</title>
        <authorList>
            <person name="Anantharaman K."/>
            <person name="Brown C.T."/>
            <person name="Hug L.A."/>
            <person name="Sharon I."/>
            <person name="Castelle C.J."/>
            <person name="Probst A.J."/>
            <person name="Thomas B.C."/>
            <person name="Singh A."/>
            <person name="Wilkins M.J."/>
            <person name="Karaoz U."/>
            <person name="Brodie E.L."/>
            <person name="Williams K.H."/>
            <person name="Hubbard S.S."/>
            <person name="Banfield J.F."/>
        </authorList>
    </citation>
    <scope>NUCLEOTIDE SEQUENCE [LARGE SCALE GENOMIC DNA]</scope>
</reference>
<protein>
    <submittedName>
        <fullName evidence="4">23S rRNA (Guanosine(2251)-2'-O)-methyltransferase RlmB</fullName>
    </submittedName>
</protein>
<dbReference type="InterPro" id="IPR029064">
    <property type="entry name" value="Ribosomal_eL30-like_sf"/>
</dbReference>
<comment type="caution">
    <text evidence="4">The sequence shown here is derived from an EMBL/GenBank/DDBJ whole genome shotgun (WGS) entry which is preliminary data.</text>
</comment>
<dbReference type="SUPFAM" id="SSF75217">
    <property type="entry name" value="alpha/beta knot"/>
    <property type="match status" value="1"/>
</dbReference>
<evidence type="ECO:0000256" key="1">
    <source>
        <dbReference type="ARBA" id="ARBA00022603"/>
    </source>
</evidence>
<dbReference type="GO" id="GO:0008173">
    <property type="term" value="F:RNA methyltransferase activity"/>
    <property type="evidence" value="ECO:0007669"/>
    <property type="project" value="InterPro"/>
</dbReference>
<dbReference type="InterPro" id="IPR013123">
    <property type="entry name" value="SpoU_subst-bd"/>
</dbReference>
<dbReference type="GO" id="GO:0006396">
    <property type="term" value="P:RNA processing"/>
    <property type="evidence" value="ECO:0007669"/>
    <property type="project" value="InterPro"/>
</dbReference>
<dbReference type="CDD" id="cd18103">
    <property type="entry name" value="SpoU-like_RlmB"/>
    <property type="match status" value="1"/>
</dbReference>
<evidence type="ECO:0000256" key="2">
    <source>
        <dbReference type="ARBA" id="ARBA00022679"/>
    </source>
</evidence>
<accession>A0A1G2NFE7</accession>
<dbReference type="SUPFAM" id="SSF55315">
    <property type="entry name" value="L30e-like"/>
    <property type="match status" value="1"/>
</dbReference>
<dbReference type="Pfam" id="PF00588">
    <property type="entry name" value="SpoU_methylase"/>
    <property type="match status" value="1"/>
</dbReference>
<dbReference type="GO" id="GO:0032259">
    <property type="term" value="P:methylation"/>
    <property type="evidence" value="ECO:0007669"/>
    <property type="project" value="UniProtKB-KW"/>
</dbReference>
<dbReference type="Gene3D" id="3.30.1330.30">
    <property type="match status" value="1"/>
</dbReference>
<keyword evidence="1 4" id="KW-0489">Methyltransferase</keyword>
<feature type="domain" description="RNA 2-O ribose methyltransferase substrate binding" evidence="3">
    <location>
        <begin position="7"/>
        <end position="81"/>
    </location>
</feature>